<dbReference type="GO" id="GO:0000155">
    <property type="term" value="F:phosphorelay sensor kinase activity"/>
    <property type="evidence" value="ECO:0007669"/>
    <property type="project" value="InterPro"/>
</dbReference>
<keyword evidence="3" id="KW-0808">Transferase</keyword>
<organism evidence="3 4">
    <name type="scientific">Candidatus Cryptobacteroides merdavium</name>
    <dbReference type="NCBI Taxonomy" id="2840769"/>
    <lineage>
        <taxon>Bacteria</taxon>
        <taxon>Pseudomonadati</taxon>
        <taxon>Bacteroidota</taxon>
        <taxon>Bacteroidia</taxon>
        <taxon>Bacteroidales</taxon>
        <taxon>Candidatus Cryptobacteroides</taxon>
    </lineage>
</organism>
<name>A0A9D9HBM4_9BACT</name>
<feature type="domain" description="Signal transduction histidine kinase internal region" evidence="2">
    <location>
        <begin position="74"/>
        <end position="150"/>
    </location>
</feature>
<dbReference type="PANTHER" id="PTHR34220:SF7">
    <property type="entry name" value="SENSOR HISTIDINE KINASE YPDA"/>
    <property type="match status" value="1"/>
</dbReference>
<evidence type="ECO:0000313" key="4">
    <source>
        <dbReference type="Proteomes" id="UP000823619"/>
    </source>
</evidence>
<dbReference type="GO" id="GO:0016020">
    <property type="term" value="C:membrane"/>
    <property type="evidence" value="ECO:0007669"/>
    <property type="project" value="InterPro"/>
</dbReference>
<dbReference type="InterPro" id="IPR010559">
    <property type="entry name" value="Sig_transdc_His_kin_internal"/>
</dbReference>
<feature type="transmembrane region" description="Helical" evidence="1">
    <location>
        <begin position="33"/>
        <end position="55"/>
    </location>
</feature>
<dbReference type="EMBL" id="JADIMO010000054">
    <property type="protein sequence ID" value="MBO8444974.1"/>
    <property type="molecule type" value="Genomic_DNA"/>
</dbReference>
<evidence type="ECO:0000256" key="1">
    <source>
        <dbReference type="SAM" id="Phobius"/>
    </source>
</evidence>
<keyword evidence="1" id="KW-0472">Membrane</keyword>
<dbReference type="AlphaFoldDB" id="A0A9D9HBM4"/>
<reference evidence="3" key="2">
    <citation type="journal article" date="2021" name="PeerJ">
        <title>Extensive microbial diversity within the chicken gut microbiome revealed by metagenomics and culture.</title>
        <authorList>
            <person name="Gilroy R."/>
            <person name="Ravi A."/>
            <person name="Getino M."/>
            <person name="Pursley I."/>
            <person name="Horton D.L."/>
            <person name="Alikhan N.F."/>
            <person name="Baker D."/>
            <person name="Gharbi K."/>
            <person name="Hall N."/>
            <person name="Watson M."/>
            <person name="Adriaenssens E.M."/>
            <person name="Foster-Nyarko E."/>
            <person name="Jarju S."/>
            <person name="Secka A."/>
            <person name="Antonio M."/>
            <person name="Oren A."/>
            <person name="Chaudhuri R.R."/>
            <person name="La Ragione R."/>
            <person name="Hildebrand F."/>
            <person name="Pallen M.J."/>
        </authorList>
    </citation>
    <scope>NUCLEOTIDE SEQUENCE</scope>
    <source>
        <strain evidence="3">D5-748</strain>
    </source>
</reference>
<dbReference type="Pfam" id="PF06580">
    <property type="entry name" value="His_kinase"/>
    <property type="match status" value="1"/>
</dbReference>
<protein>
    <submittedName>
        <fullName evidence="3">Histidine kinase</fullName>
    </submittedName>
</protein>
<keyword evidence="1" id="KW-1133">Transmembrane helix</keyword>
<gene>
    <name evidence="3" type="ORF">IAC23_04680</name>
</gene>
<sequence>MILMAAGTAFLTGMDYPQGHGQEELSMHRFSQLFVITLAMDLIMYSAVYIIDYALATRAAMYEERSKASQARFQYAKLKQQVNPHFLFNSLNILDCMVQEGQTEQASAFIHKLAGIYRYMLRNDEKTVLLQDEMKFVGMYVDLLKERFSDGFKVITEIPEDIGRQKLVIPCSVQMLIENAIKHNQVGGKEPLVIRITTDGEALTVTNNLRPKLNGSESTKVGLNYLREQYRYLYGKNVETYSDNTQYRVSIPLTENQDVRRVRE</sequence>
<evidence type="ECO:0000259" key="2">
    <source>
        <dbReference type="Pfam" id="PF06580"/>
    </source>
</evidence>
<dbReference type="SUPFAM" id="SSF55874">
    <property type="entry name" value="ATPase domain of HSP90 chaperone/DNA topoisomerase II/histidine kinase"/>
    <property type="match status" value="1"/>
</dbReference>
<dbReference type="Gene3D" id="3.30.565.10">
    <property type="entry name" value="Histidine kinase-like ATPase, C-terminal domain"/>
    <property type="match status" value="1"/>
</dbReference>
<dbReference type="InterPro" id="IPR050640">
    <property type="entry name" value="Bact_2-comp_sensor_kinase"/>
</dbReference>
<reference evidence="3" key="1">
    <citation type="submission" date="2020-10" db="EMBL/GenBank/DDBJ databases">
        <authorList>
            <person name="Gilroy R."/>
        </authorList>
    </citation>
    <scope>NUCLEOTIDE SEQUENCE</scope>
    <source>
        <strain evidence="3">D5-748</strain>
    </source>
</reference>
<dbReference type="PANTHER" id="PTHR34220">
    <property type="entry name" value="SENSOR HISTIDINE KINASE YPDA"/>
    <property type="match status" value="1"/>
</dbReference>
<proteinExistence type="predicted"/>
<accession>A0A9D9HBM4</accession>
<keyword evidence="3" id="KW-0418">Kinase</keyword>
<dbReference type="Proteomes" id="UP000823619">
    <property type="component" value="Unassembled WGS sequence"/>
</dbReference>
<comment type="caution">
    <text evidence="3">The sequence shown here is derived from an EMBL/GenBank/DDBJ whole genome shotgun (WGS) entry which is preliminary data.</text>
</comment>
<keyword evidence="1" id="KW-0812">Transmembrane</keyword>
<dbReference type="InterPro" id="IPR036890">
    <property type="entry name" value="HATPase_C_sf"/>
</dbReference>
<evidence type="ECO:0000313" key="3">
    <source>
        <dbReference type="EMBL" id="MBO8444974.1"/>
    </source>
</evidence>